<evidence type="ECO:0008006" key="5">
    <source>
        <dbReference type="Google" id="ProtNLM"/>
    </source>
</evidence>
<organism evidence="3 4">
    <name type="scientific">Lophiotrema nucula</name>
    <dbReference type="NCBI Taxonomy" id="690887"/>
    <lineage>
        <taxon>Eukaryota</taxon>
        <taxon>Fungi</taxon>
        <taxon>Dikarya</taxon>
        <taxon>Ascomycota</taxon>
        <taxon>Pezizomycotina</taxon>
        <taxon>Dothideomycetes</taxon>
        <taxon>Pleosporomycetidae</taxon>
        <taxon>Pleosporales</taxon>
        <taxon>Lophiotremataceae</taxon>
        <taxon>Lophiotrema</taxon>
    </lineage>
</organism>
<accession>A0A6A5ZTL3</accession>
<feature type="chain" id="PRO_5025539159" description="Pectin lyase fold/virulence factor" evidence="2">
    <location>
        <begin position="19"/>
        <end position="214"/>
    </location>
</feature>
<dbReference type="AlphaFoldDB" id="A0A6A5ZTL3"/>
<protein>
    <recommendedName>
        <fullName evidence="5">Pectin lyase fold/virulence factor</fullName>
    </recommendedName>
</protein>
<reference evidence="3" key="1">
    <citation type="journal article" date="2020" name="Stud. Mycol.">
        <title>101 Dothideomycetes genomes: a test case for predicting lifestyles and emergence of pathogens.</title>
        <authorList>
            <person name="Haridas S."/>
            <person name="Albert R."/>
            <person name="Binder M."/>
            <person name="Bloem J."/>
            <person name="Labutti K."/>
            <person name="Salamov A."/>
            <person name="Andreopoulos B."/>
            <person name="Baker S."/>
            <person name="Barry K."/>
            <person name="Bills G."/>
            <person name="Bluhm B."/>
            <person name="Cannon C."/>
            <person name="Castanera R."/>
            <person name="Culley D."/>
            <person name="Daum C."/>
            <person name="Ezra D."/>
            <person name="Gonzalez J."/>
            <person name="Henrissat B."/>
            <person name="Kuo A."/>
            <person name="Liang C."/>
            <person name="Lipzen A."/>
            <person name="Lutzoni F."/>
            <person name="Magnuson J."/>
            <person name="Mondo S."/>
            <person name="Nolan M."/>
            <person name="Ohm R."/>
            <person name="Pangilinan J."/>
            <person name="Park H.-J."/>
            <person name="Ramirez L."/>
            <person name="Alfaro M."/>
            <person name="Sun H."/>
            <person name="Tritt A."/>
            <person name="Yoshinaga Y."/>
            <person name="Zwiers L.-H."/>
            <person name="Turgeon B."/>
            <person name="Goodwin S."/>
            <person name="Spatafora J."/>
            <person name="Crous P."/>
            <person name="Grigoriev I."/>
        </authorList>
    </citation>
    <scope>NUCLEOTIDE SEQUENCE</scope>
    <source>
        <strain evidence="3">CBS 627.86</strain>
    </source>
</reference>
<feature type="compositionally biased region" description="Gly residues" evidence="1">
    <location>
        <begin position="77"/>
        <end position="92"/>
    </location>
</feature>
<dbReference type="EMBL" id="ML977310">
    <property type="protein sequence ID" value="KAF2123052.1"/>
    <property type="molecule type" value="Genomic_DNA"/>
</dbReference>
<gene>
    <name evidence="3" type="ORF">BDV96DRAFT_14000</name>
</gene>
<feature type="signal peptide" evidence="2">
    <location>
        <begin position="1"/>
        <end position="18"/>
    </location>
</feature>
<dbReference type="OrthoDB" id="3783760at2759"/>
<evidence type="ECO:0000256" key="2">
    <source>
        <dbReference type="SAM" id="SignalP"/>
    </source>
</evidence>
<evidence type="ECO:0000313" key="4">
    <source>
        <dbReference type="Proteomes" id="UP000799770"/>
    </source>
</evidence>
<dbReference type="Proteomes" id="UP000799770">
    <property type="component" value="Unassembled WGS sequence"/>
</dbReference>
<name>A0A6A5ZTL3_9PLEO</name>
<evidence type="ECO:0000256" key="1">
    <source>
        <dbReference type="SAM" id="MobiDB-lite"/>
    </source>
</evidence>
<keyword evidence="4" id="KW-1185">Reference proteome</keyword>
<keyword evidence="2" id="KW-0732">Signal</keyword>
<evidence type="ECO:0000313" key="3">
    <source>
        <dbReference type="EMBL" id="KAF2123052.1"/>
    </source>
</evidence>
<proteinExistence type="predicted"/>
<sequence length="214" mass="22029">MFAQCLSALCLLPLLARSLPLVSPADSPAASSHNLYLTTCTQQGNRGTTTKFTAVAYFSTANFTSTQDATLVTRQHPGGGHGHGPGGWGPGGRNPWHNGGQPTTPGSPGDTSLVPDQSAVIADPVIAWEGNIVRKDVFMNTVFQASINAGANTLAQGSIAGDVKLGNEDFVCFRDGQTTVRVGDTSGWSWRGGSSGTCIADYWCGGLGAGTVSA</sequence>
<feature type="region of interest" description="Disordered" evidence="1">
    <location>
        <begin position="72"/>
        <end position="115"/>
    </location>
</feature>
<feature type="compositionally biased region" description="Polar residues" evidence="1">
    <location>
        <begin position="101"/>
        <end position="110"/>
    </location>
</feature>